<feature type="domain" description="Glycosyltransferase 2-like" evidence="1">
    <location>
        <begin position="5"/>
        <end position="163"/>
    </location>
</feature>
<proteinExistence type="predicted"/>
<evidence type="ECO:0000313" key="2">
    <source>
        <dbReference type="EMBL" id="AOY84733.1"/>
    </source>
</evidence>
<dbReference type="Gene3D" id="3.90.550.10">
    <property type="entry name" value="Spore Coat Polysaccharide Biosynthesis Protein SpsA, Chain A"/>
    <property type="match status" value="1"/>
</dbReference>
<organism evidence="2 3">
    <name type="scientific">Moorena producens (strain JHB)</name>
    <dbReference type="NCBI Taxonomy" id="1454205"/>
    <lineage>
        <taxon>Bacteria</taxon>
        <taxon>Bacillati</taxon>
        <taxon>Cyanobacteriota</taxon>
        <taxon>Cyanophyceae</taxon>
        <taxon>Coleofasciculales</taxon>
        <taxon>Coleofasciculaceae</taxon>
        <taxon>Moorena</taxon>
    </lineage>
</organism>
<dbReference type="PANTHER" id="PTHR43685">
    <property type="entry name" value="GLYCOSYLTRANSFERASE"/>
    <property type="match status" value="1"/>
</dbReference>
<dbReference type="EMBL" id="CP017708">
    <property type="protein sequence ID" value="AOY84733.1"/>
    <property type="molecule type" value="Genomic_DNA"/>
</dbReference>
<sequence length="318" mass="36255">MPKVTVVIPAYNGMEYLPKTVESVLAQTLADFELLIINDGSSDHIVEWASQIADPRVKLISQENQGVSVARNTGIAQAQGKYIAFLDADDLWKPTKLEKQVSCLEEYPEAGLVYTWTALVDQQGKPTNSIIAFHQQGNVWEQILVVNMIGNGSSAMVRRSCFDTVGMFDPNLSSAADRDMWIRIAAQYLFAVVKEPLTLWRQHASSMSKRREKMIQDSRQAIEKNFQSVPSDLLYLRNRSYSYLNLYQAWNSVDQGNYKEAMHFRRQAFLHYPQMRYSQSYIRLSLAIMLIRWFGPHGYDGVRSLTQALRQLALGIST</sequence>
<dbReference type="SUPFAM" id="SSF53448">
    <property type="entry name" value="Nucleotide-diphospho-sugar transferases"/>
    <property type="match status" value="1"/>
</dbReference>
<reference evidence="3" key="1">
    <citation type="submission" date="2016-10" db="EMBL/GenBank/DDBJ databases">
        <title>Comparative genomics uncovers the prolific and rare metabolic potential of the cyanobacterial genus Moorea.</title>
        <authorList>
            <person name="Leao T."/>
            <person name="Castelao G."/>
            <person name="Korobeynikov A."/>
            <person name="Monroe E.A."/>
            <person name="Podell S."/>
            <person name="Glukhov E."/>
            <person name="Allen E."/>
            <person name="Gerwick W.H."/>
            <person name="Gerwick L."/>
        </authorList>
    </citation>
    <scope>NUCLEOTIDE SEQUENCE [LARGE SCALE GENOMIC DNA]</scope>
    <source>
        <strain evidence="3">JHB</strain>
    </source>
</reference>
<dbReference type="InterPro" id="IPR050834">
    <property type="entry name" value="Glycosyltransf_2"/>
</dbReference>
<dbReference type="InterPro" id="IPR001173">
    <property type="entry name" value="Glyco_trans_2-like"/>
</dbReference>
<dbReference type="CDD" id="cd00761">
    <property type="entry name" value="Glyco_tranf_GTA_type"/>
    <property type="match status" value="1"/>
</dbReference>
<dbReference type="PANTHER" id="PTHR43685:SF2">
    <property type="entry name" value="GLYCOSYLTRANSFERASE 2-LIKE DOMAIN-CONTAINING PROTEIN"/>
    <property type="match status" value="1"/>
</dbReference>
<dbReference type="InterPro" id="IPR029044">
    <property type="entry name" value="Nucleotide-diphossugar_trans"/>
</dbReference>
<accession>A0A1D9GAU4</accession>
<dbReference type="AlphaFoldDB" id="A0A1D9GAU4"/>
<protein>
    <submittedName>
        <fullName evidence="2">Glycosyltransferase family A protein</fullName>
    </submittedName>
</protein>
<dbReference type="Proteomes" id="UP000176944">
    <property type="component" value="Chromosome"/>
</dbReference>
<gene>
    <name evidence="2" type="ORF">BJP36_17495</name>
</gene>
<evidence type="ECO:0000313" key="3">
    <source>
        <dbReference type="Proteomes" id="UP000176944"/>
    </source>
</evidence>
<evidence type="ECO:0000259" key="1">
    <source>
        <dbReference type="Pfam" id="PF00535"/>
    </source>
</evidence>
<name>A0A1D9GAU4_MOOP1</name>
<dbReference type="Pfam" id="PF00535">
    <property type="entry name" value="Glycos_transf_2"/>
    <property type="match status" value="1"/>
</dbReference>